<protein>
    <recommendedName>
        <fullName evidence="1">EDR1/CTR1/ARMC3-like peptidase-like domain-containing protein</fullName>
    </recommendedName>
</protein>
<comment type="caution">
    <text evidence="2">The sequence shown here is derived from an EMBL/GenBank/DDBJ whole genome shotgun (WGS) entry which is preliminary data.</text>
</comment>
<dbReference type="AlphaFoldDB" id="A0AAD3XSB8"/>
<evidence type="ECO:0000259" key="1">
    <source>
        <dbReference type="Pfam" id="PF14381"/>
    </source>
</evidence>
<feature type="domain" description="EDR1/CTR1/ARMC3-like peptidase-like" evidence="1">
    <location>
        <begin position="33"/>
        <end position="142"/>
    </location>
</feature>
<gene>
    <name evidence="2" type="ORF">Nepgr_017259</name>
</gene>
<organism evidence="2 3">
    <name type="scientific">Nepenthes gracilis</name>
    <name type="common">Slender pitcher plant</name>
    <dbReference type="NCBI Taxonomy" id="150966"/>
    <lineage>
        <taxon>Eukaryota</taxon>
        <taxon>Viridiplantae</taxon>
        <taxon>Streptophyta</taxon>
        <taxon>Embryophyta</taxon>
        <taxon>Tracheophyta</taxon>
        <taxon>Spermatophyta</taxon>
        <taxon>Magnoliopsida</taxon>
        <taxon>eudicotyledons</taxon>
        <taxon>Gunneridae</taxon>
        <taxon>Pentapetalae</taxon>
        <taxon>Caryophyllales</taxon>
        <taxon>Nepenthaceae</taxon>
        <taxon>Nepenthes</taxon>
    </lineage>
</organism>
<sequence>MDQYVWAMCTDLQESGHNPSIESLMSVDPVHSSIAGLAELVYNHIECAAPIGKEEFVLVWEECSDDLKDCLGSVVLPIGSLSVGLYRHPAWLFKVMDVTIDLPCQIARGYQYYHKDSAISCRVWFEPGRGYIVDLIGNPGSVVNEEEVEASVLQKQLDMNMLFPDRNNQGSCSIMKDEPSQLPMPSKANQPTRRDKDLQLLKCCTPQNVAWKWKWKWIAWKWIAEYLSKGSLYRLLYKPGTRENLDEKHRLNVAKGMNYLRKWNLPRVHGDLIAKFG</sequence>
<proteinExistence type="predicted"/>
<name>A0AAD3XSB8_NEPGR</name>
<dbReference type="EMBL" id="BSYO01000015">
    <property type="protein sequence ID" value="GMH15418.1"/>
    <property type="molecule type" value="Genomic_DNA"/>
</dbReference>
<dbReference type="Gene3D" id="1.10.510.10">
    <property type="entry name" value="Transferase(Phosphotransferase) domain 1"/>
    <property type="match status" value="1"/>
</dbReference>
<dbReference type="Proteomes" id="UP001279734">
    <property type="component" value="Unassembled WGS sequence"/>
</dbReference>
<reference evidence="2" key="1">
    <citation type="submission" date="2023-05" db="EMBL/GenBank/DDBJ databases">
        <title>Nepenthes gracilis genome sequencing.</title>
        <authorList>
            <person name="Fukushima K."/>
        </authorList>
    </citation>
    <scope>NUCLEOTIDE SEQUENCE</scope>
    <source>
        <strain evidence="2">SING2019-196</strain>
    </source>
</reference>
<accession>A0AAD3XSB8</accession>
<evidence type="ECO:0000313" key="3">
    <source>
        <dbReference type="Proteomes" id="UP001279734"/>
    </source>
</evidence>
<keyword evidence="3" id="KW-1185">Reference proteome</keyword>
<evidence type="ECO:0000313" key="2">
    <source>
        <dbReference type="EMBL" id="GMH15418.1"/>
    </source>
</evidence>
<dbReference type="InterPro" id="IPR055164">
    <property type="entry name" value="EDR1/CTR1/ARMC3-like_pept-like"/>
</dbReference>
<dbReference type="Pfam" id="PF14381">
    <property type="entry name" value="EDR1_CTR1_ARMC3_pept"/>
    <property type="match status" value="1"/>
</dbReference>